<dbReference type="AlphaFoldDB" id="A0A318JWR0"/>
<dbReference type="OrthoDB" id="6706661at2"/>
<evidence type="ECO:0000256" key="1">
    <source>
        <dbReference type="SAM" id="Phobius"/>
    </source>
</evidence>
<proteinExistence type="predicted"/>
<sequence length="246" mass="27688">MLRTLLKWLVLSSFCLLLLALWKGKVLPSVAEVDSLLLNEPQQTQITQAAFATSKGGVDYKVQPLYDYDLVGLVVSKHDAKTWWDYLHREWNDHLNIMDICVVWGNNISNGVYHELTFSSGQFTCNIRADTAEAFAAFDQTAISNNHLLTDQAALAKIIQKVDIGDQIHLRGRLSEYSHNHGFAFKRGTSIVRTDTGNGACETIFVDSFEIIKSGSQPWRRLAWLAGLILVASIVGWFMQPVRFND</sequence>
<accession>A0A318JWR0</accession>
<dbReference type="Proteomes" id="UP000247792">
    <property type="component" value="Unassembled WGS sequence"/>
</dbReference>
<evidence type="ECO:0000313" key="3">
    <source>
        <dbReference type="Proteomes" id="UP000247792"/>
    </source>
</evidence>
<dbReference type="RefSeq" id="WP_110254610.1">
    <property type="nucleotide sequence ID" value="NZ_QJKB01000002.1"/>
</dbReference>
<reference evidence="2 3" key="1">
    <citation type="submission" date="2018-05" db="EMBL/GenBank/DDBJ databases">
        <title>Genomic Encyclopedia of Type Strains, Phase IV (KMG-IV): sequencing the most valuable type-strain genomes for metagenomic binning, comparative biology and taxonomic classification.</title>
        <authorList>
            <person name="Goeker M."/>
        </authorList>
    </citation>
    <scope>NUCLEOTIDE SEQUENCE [LARGE SCALE GENOMIC DNA]</scope>
    <source>
        <strain evidence="2 3">DSM 19792</strain>
    </source>
</reference>
<dbReference type="EMBL" id="QJKB01000002">
    <property type="protein sequence ID" value="PXX45145.1"/>
    <property type="molecule type" value="Genomic_DNA"/>
</dbReference>
<organism evidence="2 3">
    <name type="scientific">Undibacterium pigrum</name>
    <dbReference type="NCBI Taxonomy" id="401470"/>
    <lineage>
        <taxon>Bacteria</taxon>
        <taxon>Pseudomonadati</taxon>
        <taxon>Pseudomonadota</taxon>
        <taxon>Betaproteobacteria</taxon>
        <taxon>Burkholderiales</taxon>
        <taxon>Oxalobacteraceae</taxon>
        <taxon>Undibacterium</taxon>
    </lineage>
</organism>
<gene>
    <name evidence="2" type="ORF">DFR42_102358</name>
</gene>
<comment type="caution">
    <text evidence="2">The sequence shown here is derived from an EMBL/GenBank/DDBJ whole genome shotgun (WGS) entry which is preliminary data.</text>
</comment>
<keyword evidence="1" id="KW-0812">Transmembrane</keyword>
<name>A0A318JWR0_9BURK</name>
<protein>
    <submittedName>
        <fullName evidence="2">Uncharacterized protein</fullName>
    </submittedName>
</protein>
<keyword evidence="1" id="KW-1133">Transmembrane helix</keyword>
<keyword evidence="1" id="KW-0472">Membrane</keyword>
<feature type="transmembrane region" description="Helical" evidence="1">
    <location>
        <begin position="222"/>
        <end position="239"/>
    </location>
</feature>
<keyword evidence="3" id="KW-1185">Reference proteome</keyword>
<evidence type="ECO:0000313" key="2">
    <source>
        <dbReference type="EMBL" id="PXX45145.1"/>
    </source>
</evidence>